<sequence length="265" mass="29021">MKKTIGIIGAGNMGGAIYQILKQSRLVRRVFICDQHTNKISALKADNDSLSLADLLTRSDIIILAVKPQAFKDLADEIRVEIKNKLIVSVMAGVSTRIICKLLKAKKVARVMPNMPAQIGQGAIGWFANKQVIRTERLEVTKLLSALGLTIEFKKENLLDAVTAVSGSGPAYFFYLCEQLEAGAIKLGLDQKIAKLLVEQTFFGSAALLKDRNIGATKLCQAINSRKGTTAAAIGVLEKNKFAKIFERALLAAFRRARELSKLYE</sequence>
<evidence type="ECO:0000256" key="2">
    <source>
        <dbReference type="ARBA" id="ARBA00022857"/>
    </source>
</evidence>
<dbReference type="Gene3D" id="3.40.50.720">
    <property type="entry name" value="NAD(P)-binding Rossmann-like Domain"/>
    <property type="match status" value="1"/>
</dbReference>
<dbReference type="InterPro" id="IPR036291">
    <property type="entry name" value="NAD(P)-bd_dom_sf"/>
</dbReference>
<dbReference type="NCBIfam" id="TIGR00112">
    <property type="entry name" value="proC"/>
    <property type="match status" value="1"/>
</dbReference>
<evidence type="ECO:0000313" key="9">
    <source>
        <dbReference type="EMBL" id="OGH74031.1"/>
    </source>
</evidence>
<feature type="domain" description="Pyrroline-5-carboxylate reductase catalytic N-terminal" evidence="7">
    <location>
        <begin position="4"/>
        <end position="93"/>
    </location>
</feature>
<evidence type="ECO:0000256" key="3">
    <source>
        <dbReference type="ARBA" id="ARBA00023002"/>
    </source>
</evidence>
<comment type="caution">
    <text evidence="9">The sequence shown here is derived from an EMBL/GenBank/DDBJ whole genome shotgun (WGS) entry which is preliminary data.</text>
</comment>
<protein>
    <recommendedName>
        <fullName evidence="4 5">Pyrroline-5-carboxylate reductase</fullName>
        <shortName evidence="4">P5C reductase</shortName>
        <shortName evidence="4">P5CR</shortName>
        <ecNumber evidence="4 5">1.5.1.2</ecNumber>
    </recommendedName>
    <alternativeName>
        <fullName evidence="4">PCA reductase</fullName>
    </alternativeName>
</protein>
<dbReference type="Proteomes" id="UP000178347">
    <property type="component" value="Unassembled WGS sequence"/>
</dbReference>
<dbReference type="InterPro" id="IPR000304">
    <property type="entry name" value="Pyrroline-COOH_reductase"/>
</dbReference>
<name>A0A1F6MQU2_9BACT</name>
<dbReference type="PANTHER" id="PTHR11645:SF0">
    <property type="entry name" value="PYRROLINE-5-CARBOXYLATE REDUCTASE 3"/>
    <property type="match status" value="1"/>
</dbReference>
<comment type="subcellular location">
    <subcellularLocation>
        <location evidence="4">Cytoplasm</location>
    </subcellularLocation>
</comment>
<dbReference type="HAMAP" id="MF_01925">
    <property type="entry name" value="P5C_reductase"/>
    <property type="match status" value="1"/>
</dbReference>
<comment type="catalytic activity">
    <reaction evidence="4">
        <text>L-proline + NADP(+) = (S)-1-pyrroline-5-carboxylate + NADPH + 2 H(+)</text>
        <dbReference type="Rhea" id="RHEA:14109"/>
        <dbReference type="ChEBI" id="CHEBI:15378"/>
        <dbReference type="ChEBI" id="CHEBI:17388"/>
        <dbReference type="ChEBI" id="CHEBI:57783"/>
        <dbReference type="ChEBI" id="CHEBI:58349"/>
        <dbReference type="ChEBI" id="CHEBI:60039"/>
        <dbReference type="EC" id="1.5.1.2"/>
    </reaction>
</comment>
<keyword evidence="4" id="KW-0641">Proline biosynthesis</keyword>
<evidence type="ECO:0000259" key="7">
    <source>
        <dbReference type="Pfam" id="PF03807"/>
    </source>
</evidence>
<evidence type="ECO:0000256" key="1">
    <source>
        <dbReference type="ARBA" id="ARBA00005525"/>
    </source>
</evidence>
<feature type="binding site" evidence="6">
    <location>
        <begin position="65"/>
        <end position="68"/>
    </location>
    <ligand>
        <name>NADP(+)</name>
        <dbReference type="ChEBI" id="CHEBI:58349"/>
    </ligand>
</feature>
<dbReference type="GO" id="GO:0055129">
    <property type="term" value="P:L-proline biosynthetic process"/>
    <property type="evidence" value="ECO:0007669"/>
    <property type="project" value="UniProtKB-UniRule"/>
</dbReference>
<feature type="domain" description="Pyrroline-5-carboxylate reductase dimerisation" evidence="8">
    <location>
        <begin position="156"/>
        <end position="260"/>
    </location>
</feature>
<keyword evidence="4" id="KW-0963">Cytoplasm</keyword>
<dbReference type="SUPFAM" id="SSF48179">
    <property type="entry name" value="6-phosphogluconate dehydrogenase C-terminal domain-like"/>
    <property type="match status" value="1"/>
</dbReference>
<dbReference type="Pfam" id="PF14748">
    <property type="entry name" value="P5CR_dimer"/>
    <property type="match status" value="1"/>
</dbReference>
<feature type="binding site" evidence="6">
    <location>
        <begin position="8"/>
        <end position="13"/>
    </location>
    <ligand>
        <name>NADP(+)</name>
        <dbReference type="ChEBI" id="CHEBI:58349"/>
    </ligand>
</feature>
<dbReference type="UniPathway" id="UPA00098">
    <property type="reaction ID" value="UER00361"/>
</dbReference>
<evidence type="ECO:0000313" key="10">
    <source>
        <dbReference type="Proteomes" id="UP000178347"/>
    </source>
</evidence>
<gene>
    <name evidence="4" type="primary">proC</name>
    <name evidence="9" type="ORF">A3G00_01935</name>
</gene>
<dbReference type="GO" id="GO:0004735">
    <property type="term" value="F:pyrroline-5-carboxylate reductase activity"/>
    <property type="evidence" value="ECO:0007669"/>
    <property type="project" value="UniProtKB-UniRule"/>
</dbReference>
<evidence type="ECO:0000256" key="5">
    <source>
        <dbReference type="NCBIfam" id="TIGR00112"/>
    </source>
</evidence>
<dbReference type="InterPro" id="IPR008927">
    <property type="entry name" value="6-PGluconate_DH-like_C_sf"/>
</dbReference>
<dbReference type="AlphaFoldDB" id="A0A1F6MQU2"/>
<keyword evidence="4" id="KW-0028">Amino-acid biosynthesis</keyword>
<dbReference type="GO" id="GO:0005737">
    <property type="term" value="C:cytoplasm"/>
    <property type="evidence" value="ECO:0007669"/>
    <property type="project" value="UniProtKB-SubCell"/>
</dbReference>
<dbReference type="Gene3D" id="1.10.3730.10">
    <property type="entry name" value="ProC C-terminal domain-like"/>
    <property type="match status" value="1"/>
</dbReference>
<comment type="function">
    <text evidence="4">Catalyzes the reduction of 1-pyrroline-5-carboxylate (PCA) to L-proline.</text>
</comment>
<evidence type="ECO:0000256" key="6">
    <source>
        <dbReference type="PIRSR" id="PIRSR000193-1"/>
    </source>
</evidence>
<comment type="similarity">
    <text evidence="1 4">Belongs to the pyrroline-5-carboxylate reductase family.</text>
</comment>
<dbReference type="EMBL" id="MFQN01000031">
    <property type="protein sequence ID" value="OGH74031.1"/>
    <property type="molecule type" value="Genomic_DNA"/>
</dbReference>
<keyword evidence="2 4" id="KW-0521">NADP</keyword>
<keyword evidence="3 4" id="KW-0560">Oxidoreductase</keyword>
<dbReference type="PIRSF" id="PIRSF000193">
    <property type="entry name" value="Pyrrol-5-carb_rd"/>
    <property type="match status" value="1"/>
</dbReference>
<reference evidence="9 10" key="1">
    <citation type="journal article" date="2016" name="Nat. Commun.">
        <title>Thousands of microbial genomes shed light on interconnected biogeochemical processes in an aquifer system.</title>
        <authorList>
            <person name="Anantharaman K."/>
            <person name="Brown C.T."/>
            <person name="Hug L.A."/>
            <person name="Sharon I."/>
            <person name="Castelle C.J."/>
            <person name="Probst A.J."/>
            <person name="Thomas B.C."/>
            <person name="Singh A."/>
            <person name="Wilkins M.J."/>
            <person name="Karaoz U."/>
            <person name="Brodie E.L."/>
            <person name="Williams K.H."/>
            <person name="Hubbard S.S."/>
            <person name="Banfield J.F."/>
        </authorList>
    </citation>
    <scope>NUCLEOTIDE SEQUENCE [LARGE SCALE GENOMIC DNA]</scope>
</reference>
<dbReference type="InterPro" id="IPR028939">
    <property type="entry name" value="P5C_Rdtase_cat_N"/>
</dbReference>
<organism evidence="9 10">
    <name type="scientific">Candidatus Magasanikbacteria bacterium RIFCSPLOWO2_12_FULL_43_12</name>
    <dbReference type="NCBI Taxonomy" id="1798692"/>
    <lineage>
        <taxon>Bacteria</taxon>
        <taxon>Candidatus Magasanikiibacteriota</taxon>
    </lineage>
</organism>
<dbReference type="SUPFAM" id="SSF51735">
    <property type="entry name" value="NAD(P)-binding Rossmann-fold domains"/>
    <property type="match status" value="1"/>
</dbReference>
<dbReference type="STRING" id="1798692.A3G00_01935"/>
<proteinExistence type="inferred from homology"/>
<evidence type="ECO:0000256" key="4">
    <source>
        <dbReference type="HAMAP-Rule" id="MF_01925"/>
    </source>
</evidence>
<dbReference type="Pfam" id="PF03807">
    <property type="entry name" value="F420_oxidored"/>
    <property type="match status" value="1"/>
</dbReference>
<comment type="pathway">
    <text evidence="4">Amino-acid biosynthesis; L-proline biosynthesis; L-proline from L-glutamate 5-semialdehyde: step 1/1.</text>
</comment>
<dbReference type="FunFam" id="1.10.3730.10:FF:000001">
    <property type="entry name" value="Pyrroline-5-carboxylate reductase"/>
    <property type="match status" value="1"/>
</dbReference>
<dbReference type="PANTHER" id="PTHR11645">
    <property type="entry name" value="PYRROLINE-5-CARBOXYLATE REDUCTASE"/>
    <property type="match status" value="1"/>
</dbReference>
<comment type="catalytic activity">
    <reaction evidence="4">
        <text>L-proline + NAD(+) = (S)-1-pyrroline-5-carboxylate + NADH + 2 H(+)</text>
        <dbReference type="Rhea" id="RHEA:14105"/>
        <dbReference type="ChEBI" id="CHEBI:15378"/>
        <dbReference type="ChEBI" id="CHEBI:17388"/>
        <dbReference type="ChEBI" id="CHEBI:57540"/>
        <dbReference type="ChEBI" id="CHEBI:57945"/>
        <dbReference type="ChEBI" id="CHEBI:60039"/>
        <dbReference type="EC" id="1.5.1.2"/>
    </reaction>
</comment>
<dbReference type="EC" id="1.5.1.2" evidence="4 5"/>
<accession>A0A1F6MQU2</accession>
<dbReference type="InterPro" id="IPR029036">
    <property type="entry name" value="P5CR_dimer"/>
</dbReference>
<evidence type="ECO:0000259" key="8">
    <source>
        <dbReference type="Pfam" id="PF14748"/>
    </source>
</evidence>